<keyword evidence="6" id="KW-0325">Glycoprotein</keyword>
<evidence type="ECO:0000256" key="12">
    <source>
        <dbReference type="SAM" id="SignalP"/>
    </source>
</evidence>
<dbReference type="EC" id="3.2.1.37" evidence="11"/>
<dbReference type="InterPro" id="IPR036962">
    <property type="entry name" value="Glyco_hydro_3_N_sf"/>
</dbReference>
<accession>A0AAV9TAD5</accession>
<dbReference type="Gene3D" id="3.20.20.300">
    <property type="entry name" value="Glycoside hydrolase, family 3, N-terminal domain"/>
    <property type="match status" value="1"/>
</dbReference>
<keyword evidence="4 12" id="KW-0732">Signal</keyword>
<dbReference type="EMBL" id="JASAOK010000039">
    <property type="protein sequence ID" value="KAK6217006.1"/>
    <property type="molecule type" value="Genomic_DNA"/>
</dbReference>
<feature type="domain" description="Fibronectin type III-like" evidence="13">
    <location>
        <begin position="748"/>
        <end position="818"/>
    </location>
</feature>
<dbReference type="PANTHER" id="PTHR42721">
    <property type="entry name" value="SUGAR HYDROLASE-RELATED"/>
    <property type="match status" value="1"/>
</dbReference>
<proteinExistence type="inferred from homology"/>
<keyword evidence="15" id="KW-1185">Reference proteome</keyword>
<dbReference type="InterPro" id="IPR044993">
    <property type="entry name" value="BXL"/>
</dbReference>
<evidence type="ECO:0000256" key="9">
    <source>
        <dbReference type="ARBA" id="ARBA00023326"/>
    </source>
</evidence>
<evidence type="ECO:0000256" key="4">
    <source>
        <dbReference type="ARBA" id="ARBA00022729"/>
    </source>
</evidence>
<comment type="pathway">
    <text evidence="1">Glycan degradation; xylan degradation.</text>
</comment>
<keyword evidence="5 14" id="KW-0378">Hydrolase</keyword>
<evidence type="ECO:0000259" key="13">
    <source>
        <dbReference type="SMART" id="SM01217"/>
    </source>
</evidence>
<dbReference type="GO" id="GO:0009044">
    <property type="term" value="F:xylan 1,4-beta-xylosidase activity"/>
    <property type="evidence" value="ECO:0007669"/>
    <property type="project" value="UniProtKB-EC"/>
</dbReference>
<sequence length="843" mass="90770">MLRFVKISALLLYASSSLTAEAGPDDLQKPLTPPSRTCLPARAAVDRGTGAGGFPDCRRDPLCSNDVCDESLPPKERAAALVAALTVREKLDNLVNEAPGVPRLGVPPYEWWSEGLHGLASSPGTRFSGRRGGNFSHATSFPQPIVLGSAFDDELVRAVGHAVSTEARAFSNHGRSGLDLYVSPPPRALSKPFVTPGTEMLIKVSLQSPNINAFKDPRWGRGQETPGEDPFHLQSYVAAMLTGLEGGFSTTSSSSSRTSGKRLIATCKHYAANDFENYDGVDRAGFDANITTQDLSEYYLPPFKTCAVERGGVGSFMCSYNGVNGTPLCANQYLLQDVLRRHWGWDGDGQYVSTDCDCVALMVSHHRYAPDLAHAAAWAMKAGTDLECNAHPGSDALQMAWNRSLISEREVDRSLTRMYTALVSVGQFNSPLEQPLRSLSWDDVDTEEARELAYRAAVEGAVLLKNDGTLPLSADARKYALVGPWANATTQMQGNYFGPAPYLISPYQAAKDLGLDVTYTPGCRTNDTDASFRRAVASARAADLVIFAGGVDNTLEAETLDRRTLAWPYAQLDLLRAVAALGKPVVVLQFGGGQVDDAELLANASINAVLWGGYPGQSGGRAIFDLLFGRAAPAGRLSVTQYPASYSKAVPATDMNLRPGPGNSGLGRTYMWFNGEAPVPYGSGLHYTTFDVKLEAVQGSVLTQTEEASPPLDDVDTSGVPAWQRALGKSALTVAVKVTNTGGVSSDYVALLFLRSNAGLAPRPRKTLAGYFRFRDIRPGERAEREIAVTVERLVRVDESGNRVLHPGSYEVFVDVDEKSTVAFEVGGPPLVVEEFPQPRDQN</sequence>
<dbReference type="InterPro" id="IPR002772">
    <property type="entry name" value="Glyco_hydro_3_C"/>
</dbReference>
<dbReference type="InterPro" id="IPR036881">
    <property type="entry name" value="Glyco_hydro_3_C_sf"/>
</dbReference>
<dbReference type="Pfam" id="PF00933">
    <property type="entry name" value="Glyco_hydro_3"/>
    <property type="match status" value="1"/>
</dbReference>
<comment type="catalytic activity">
    <reaction evidence="10">
        <text>Hydrolysis of (1-&gt;4)-beta-D-xylans, to remove successive D-xylose residues from the non-reducing termini.</text>
        <dbReference type="EC" id="3.2.1.37"/>
    </reaction>
</comment>
<evidence type="ECO:0000256" key="2">
    <source>
        <dbReference type="ARBA" id="ARBA00005336"/>
    </source>
</evidence>
<comment type="caution">
    <text evidence="14">The sequence shown here is derived from an EMBL/GenBank/DDBJ whole genome shotgun (WGS) entry which is preliminary data.</text>
</comment>
<dbReference type="GO" id="GO:0046556">
    <property type="term" value="F:alpha-L-arabinofuranosidase activity"/>
    <property type="evidence" value="ECO:0007669"/>
    <property type="project" value="TreeGrafter"/>
</dbReference>
<evidence type="ECO:0000256" key="7">
    <source>
        <dbReference type="ARBA" id="ARBA00023277"/>
    </source>
</evidence>
<keyword evidence="3" id="KW-0858">Xylan degradation</keyword>
<evidence type="ECO:0000313" key="15">
    <source>
        <dbReference type="Proteomes" id="UP001327957"/>
    </source>
</evidence>
<comment type="similarity">
    <text evidence="2">Belongs to the glycosyl hydrolase 3 family.</text>
</comment>
<reference evidence="14 15" key="1">
    <citation type="submission" date="2023-04" db="EMBL/GenBank/DDBJ databases">
        <title>Colletotrichum tabacum stain YC1 causing leaf anthracnose on Nicotiana tabacum(L.) cv.</title>
        <authorList>
            <person name="Ji Z."/>
            <person name="Wang M."/>
            <person name="Zhang J."/>
            <person name="Wang N."/>
            <person name="Zhou Z."/>
        </authorList>
    </citation>
    <scope>NUCLEOTIDE SEQUENCE [LARGE SCALE GENOMIC DNA]</scope>
    <source>
        <strain evidence="14 15">YC1</strain>
    </source>
</reference>
<evidence type="ECO:0000313" key="14">
    <source>
        <dbReference type="EMBL" id="KAK6217006.1"/>
    </source>
</evidence>
<keyword evidence="8" id="KW-0326">Glycosidase</keyword>
<feature type="signal peptide" evidence="12">
    <location>
        <begin position="1"/>
        <end position="22"/>
    </location>
</feature>
<evidence type="ECO:0000256" key="8">
    <source>
        <dbReference type="ARBA" id="ARBA00023295"/>
    </source>
</evidence>
<dbReference type="Gene3D" id="3.40.50.1700">
    <property type="entry name" value="Glycoside hydrolase family 3 C-terminal domain"/>
    <property type="match status" value="1"/>
</dbReference>
<keyword evidence="9" id="KW-0624">Polysaccharide degradation</keyword>
<dbReference type="InterPro" id="IPR001764">
    <property type="entry name" value="Glyco_hydro_3_N"/>
</dbReference>
<dbReference type="PANTHER" id="PTHR42721:SF3">
    <property type="entry name" value="BETA-D-XYLOSIDASE 5-RELATED"/>
    <property type="match status" value="1"/>
</dbReference>
<evidence type="ECO:0000256" key="11">
    <source>
        <dbReference type="ARBA" id="ARBA00026107"/>
    </source>
</evidence>
<dbReference type="InterPro" id="IPR026891">
    <property type="entry name" value="Fn3-like"/>
</dbReference>
<evidence type="ECO:0000256" key="1">
    <source>
        <dbReference type="ARBA" id="ARBA00004851"/>
    </source>
</evidence>
<dbReference type="InterPro" id="IPR013783">
    <property type="entry name" value="Ig-like_fold"/>
</dbReference>
<protein>
    <recommendedName>
        <fullName evidence="11">xylan 1,4-beta-xylosidase</fullName>
        <ecNumber evidence="11">3.2.1.37</ecNumber>
    </recommendedName>
</protein>
<feature type="chain" id="PRO_5043350801" description="xylan 1,4-beta-xylosidase" evidence="12">
    <location>
        <begin position="23"/>
        <end position="843"/>
    </location>
</feature>
<dbReference type="GO" id="GO:0031222">
    <property type="term" value="P:arabinan catabolic process"/>
    <property type="evidence" value="ECO:0007669"/>
    <property type="project" value="TreeGrafter"/>
</dbReference>
<dbReference type="InterPro" id="IPR017853">
    <property type="entry name" value="GH"/>
</dbReference>
<dbReference type="Pfam" id="PF01915">
    <property type="entry name" value="Glyco_hydro_3_C"/>
    <property type="match status" value="1"/>
</dbReference>
<dbReference type="SMART" id="SM01217">
    <property type="entry name" value="Fn3_like"/>
    <property type="match status" value="1"/>
</dbReference>
<evidence type="ECO:0000256" key="5">
    <source>
        <dbReference type="ARBA" id="ARBA00022801"/>
    </source>
</evidence>
<dbReference type="GO" id="GO:0045493">
    <property type="term" value="P:xylan catabolic process"/>
    <property type="evidence" value="ECO:0007669"/>
    <property type="project" value="UniProtKB-KW"/>
</dbReference>
<gene>
    <name evidence="14" type="ORF">QIS74_07120</name>
</gene>
<evidence type="ECO:0000256" key="10">
    <source>
        <dbReference type="ARBA" id="ARBA00024574"/>
    </source>
</evidence>
<dbReference type="AlphaFoldDB" id="A0AAV9TAD5"/>
<keyword evidence="7" id="KW-0119">Carbohydrate metabolism</keyword>
<dbReference type="SUPFAM" id="SSF52279">
    <property type="entry name" value="Beta-D-glucan exohydrolase, C-terminal domain"/>
    <property type="match status" value="1"/>
</dbReference>
<evidence type="ECO:0000256" key="6">
    <source>
        <dbReference type="ARBA" id="ARBA00023180"/>
    </source>
</evidence>
<dbReference type="Proteomes" id="UP001327957">
    <property type="component" value="Unassembled WGS sequence"/>
</dbReference>
<dbReference type="Gene3D" id="2.60.40.10">
    <property type="entry name" value="Immunoglobulins"/>
    <property type="match status" value="1"/>
</dbReference>
<evidence type="ECO:0000256" key="3">
    <source>
        <dbReference type="ARBA" id="ARBA00022651"/>
    </source>
</evidence>
<organism evidence="14 15">
    <name type="scientific">Colletotrichum tabaci</name>
    <dbReference type="NCBI Taxonomy" id="1209068"/>
    <lineage>
        <taxon>Eukaryota</taxon>
        <taxon>Fungi</taxon>
        <taxon>Dikarya</taxon>
        <taxon>Ascomycota</taxon>
        <taxon>Pezizomycotina</taxon>
        <taxon>Sordariomycetes</taxon>
        <taxon>Hypocreomycetidae</taxon>
        <taxon>Glomerellales</taxon>
        <taxon>Glomerellaceae</taxon>
        <taxon>Colletotrichum</taxon>
        <taxon>Colletotrichum destructivum species complex</taxon>
    </lineage>
</organism>
<dbReference type="Pfam" id="PF14310">
    <property type="entry name" value="Fn3-like"/>
    <property type="match status" value="1"/>
</dbReference>
<name>A0AAV9TAD5_9PEZI</name>
<dbReference type="SUPFAM" id="SSF51445">
    <property type="entry name" value="(Trans)glycosidases"/>
    <property type="match status" value="1"/>
</dbReference>